<dbReference type="PROSITE" id="PS50977">
    <property type="entry name" value="HTH_TETR_2"/>
    <property type="match status" value="1"/>
</dbReference>
<dbReference type="InterPro" id="IPR009057">
    <property type="entry name" value="Homeodomain-like_sf"/>
</dbReference>
<evidence type="ECO:0000313" key="8">
    <source>
        <dbReference type="EMBL" id="MRX08305.1"/>
    </source>
</evidence>
<dbReference type="InterPro" id="IPR023772">
    <property type="entry name" value="DNA-bd_HTH_TetR-type_CS"/>
</dbReference>
<evidence type="ECO:0000256" key="5">
    <source>
        <dbReference type="PROSITE-ProRule" id="PRU00335"/>
    </source>
</evidence>
<dbReference type="Pfam" id="PF00440">
    <property type="entry name" value="TetR_N"/>
    <property type="match status" value="1"/>
</dbReference>
<evidence type="ECO:0000313" key="9">
    <source>
        <dbReference type="Proteomes" id="UP000481037"/>
    </source>
</evidence>
<keyword evidence="4" id="KW-0804">Transcription</keyword>
<proteinExistence type="predicted"/>
<evidence type="ECO:0000256" key="4">
    <source>
        <dbReference type="ARBA" id="ARBA00023163"/>
    </source>
</evidence>
<dbReference type="InterPro" id="IPR050109">
    <property type="entry name" value="HTH-type_TetR-like_transc_reg"/>
</dbReference>
<keyword evidence="1" id="KW-0678">Repressor</keyword>
<dbReference type="PANTHER" id="PTHR30055:SF234">
    <property type="entry name" value="HTH-TYPE TRANSCRIPTIONAL REGULATOR BETI"/>
    <property type="match status" value="1"/>
</dbReference>
<dbReference type="PRINTS" id="PR00455">
    <property type="entry name" value="HTHTETR"/>
</dbReference>
<dbReference type="PANTHER" id="PTHR30055">
    <property type="entry name" value="HTH-TYPE TRANSCRIPTIONAL REGULATOR RUTR"/>
    <property type="match status" value="1"/>
</dbReference>
<evidence type="ECO:0000256" key="3">
    <source>
        <dbReference type="ARBA" id="ARBA00023125"/>
    </source>
</evidence>
<evidence type="ECO:0000256" key="6">
    <source>
        <dbReference type="SAM" id="MobiDB-lite"/>
    </source>
</evidence>
<dbReference type="PROSITE" id="PS01081">
    <property type="entry name" value="HTH_TETR_1"/>
    <property type="match status" value="1"/>
</dbReference>
<organism evidence="8 9">
    <name type="scientific">Duganella alba</name>
    <dbReference type="NCBI Taxonomy" id="2666081"/>
    <lineage>
        <taxon>Bacteria</taxon>
        <taxon>Pseudomonadati</taxon>
        <taxon>Pseudomonadota</taxon>
        <taxon>Betaproteobacteria</taxon>
        <taxon>Burkholderiales</taxon>
        <taxon>Oxalobacteraceae</taxon>
        <taxon>Telluria group</taxon>
        <taxon>Duganella</taxon>
    </lineage>
</organism>
<reference evidence="8 9" key="1">
    <citation type="submission" date="2019-11" db="EMBL/GenBank/DDBJ databases">
        <title>Novel species isolated from a subtropical stream in China.</title>
        <authorList>
            <person name="Lu H."/>
        </authorList>
    </citation>
    <scope>NUCLEOTIDE SEQUENCE [LARGE SCALE GENOMIC DNA]</scope>
    <source>
        <strain evidence="8 9">FT25W</strain>
    </source>
</reference>
<gene>
    <name evidence="8" type="ORF">GJ697_10705</name>
</gene>
<name>A0A6L5QEZ3_9BURK</name>
<keyword evidence="9" id="KW-1185">Reference proteome</keyword>
<dbReference type="Proteomes" id="UP000481037">
    <property type="component" value="Unassembled WGS sequence"/>
</dbReference>
<dbReference type="Gene3D" id="1.10.357.10">
    <property type="entry name" value="Tetracycline Repressor, domain 2"/>
    <property type="match status" value="1"/>
</dbReference>
<evidence type="ECO:0000259" key="7">
    <source>
        <dbReference type="PROSITE" id="PS50977"/>
    </source>
</evidence>
<dbReference type="GO" id="GO:0003700">
    <property type="term" value="F:DNA-binding transcription factor activity"/>
    <property type="evidence" value="ECO:0007669"/>
    <property type="project" value="TreeGrafter"/>
</dbReference>
<evidence type="ECO:0000256" key="2">
    <source>
        <dbReference type="ARBA" id="ARBA00023015"/>
    </source>
</evidence>
<feature type="DNA-binding region" description="H-T-H motif" evidence="5">
    <location>
        <begin position="49"/>
        <end position="68"/>
    </location>
</feature>
<keyword evidence="3 5" id="KW-0238">DNA-binding</keyword>
<dbReference type="GO" id="GO:0000976">
    <property type="term" value="F:transcription cis-regulatory region binding"/>
    <property type="evidence" value="ECO:0007669"/>
    <property type="project" value="TreeGrafter"/>
</dbReference>
<sequence length="213" mass="22383">MNNSQSRPPGARLLNPRKQPSQARSAQTVETILEGAAHILEQRGLDAYTTNAIAERAGVSIGSLYQYFPTKDAVTVALIERELTDLVREATQALALPDRSAALRQLIGIAVRHQLRRPALAALLDVEQRRLAALMPSSGNAIAMRGALVDFLGAGTGALAPELAASELMAIVSALTDAAGRRGAVEPAALADRIEGAVRGYLQTLATARAGSN</sequence>
<dbReference type="InterPro" id="IPR001647">
    <property type="entry name" value="HTH_TetR"/>
</dbReference>
<comment type="caution">
    <text evidence="8">The sequence shown here is derived from an EMBL/GenBank/DDBJ whole genome shotgun (WGS) entry which is preliminary data.</text>
</comment>
<dbReference type="EMBL" id="WKJM01000007">
    <property type="protein sequence ID" value="MRX08305.1"/>
    <property type="molecule type" value="Genomic_DNA"/>
</dbReference>
<feature type="region of interest" description="Disordered" evidence="6">
    <location>
        <begin position="1"/>
        <end position="23"/>
    </location>
</feature>
<dbReference type="AlphaFoldDB" id="A0A6L5QEZ3"/>
<dbReference type="SUPFAM" id="SSF46689">
    <property type="entry name" value="Homeodomain-like"/>
    <property type="match status" value="1"/>
</dbReference>
<dbReference type="RefSeq" id="WP_154364784.1">
    <property type="nucleotide sequence ID" value="NZ_WKJM01000007.1"/>
</dbReference>
<accession>A0A6L5QEZ3</accession>
<evidence type="ECO:0000256" key="1">
    <source>
        <dbReference type="ARBA" id="ARBA00022491"/>
    </source>
</evidence>
<keyword evidence="2" id="KW-0805">Transcription regulation</keyword>
<protein>
    <submittedName>
        <fullName evidence="8">TetR family transcriptional regulator</fullName>
    </submittedName>
</protein>
<feature type="domain" description="HTH tetR-type" evidence="7">
    <location>
        <begin position="26"/>
        <end position="86"/>
    </location>
</feature>